<protein>
    <recommendedName>
        <fullName evidence="5">HTH luxR-type domain-containing protein</fullName>
    </recommendedName>
</protein>
<feature type="transmembrane region" description="Helical" evidence="4">
    <location>
        <begin position="365"/>
        <end position="385"/>
    </location>
</feature>
<dbReference type="PROSITE" id="PS50043">
    <property type="entry name" value="HTH_LUXR_2"/>
    <property type="match status" value="1"/>
</dbReference>
<organism evidence="6 7">
    <name type="scientific">Raoultibacter timonensis</name>
    <dbReference type="NCBI Taxonomy" id="1907662"/>
    <lineage>
        <taxon>Bacteria</taxon>
        <taxon>Bacillati</taxon>
        <taxon>Actinomycetota</taxon>
        <taxon>Coriobacteriia</taxon>
        <taxon>Eggerthellales</taxon>
        <taxon>Eggerthellaceae</taxon>
        <taxon>Raoultibacter</taxon>
    </lineage>
</organism>
<feature type="transmembrane region" description="Helical" evidence="4">
    <location>
        <begin position="91"/>
        <end position="114"/>
    </location>
</feature>
<dbReference type="Proteomes" id="UP001320544">
    <property type="component" value="Chromosome"/>
</dbReference>
<feature type="transmembrane region" description="Helical" evidence="4">
    <location>
        <begin position="24"/>
        <end position="49"/>
    </location>
</feature>
<dbReference type="InterPro" id="IPR000792">
    <property type="entry name" value="Tscrpt_reg_LuxR_C"/>
</dbReference>
<dbReference type="InterPro" id="IPR036388">
    <property type="entry name" value="WH-like_DNA-bd_sf"/>
</dbReference>
<keyword evidence="4" id="KW-1133">Transmembrane helix</keyword>
<feature type="transmembrane region" description="Helical" evidence="4">
    <location>
        <begin position="120"/>
        <end position="142"/>
    </location>
</feature>
<dbReference type="PANTHER" id="PTHR44688:SF16">
    <property type="entry name" value="DNA-BINDING TRANSCRIPTIONAL ACTIVATOR DEVR_DOSR"/>
    <property type="match status" value="1"/>
</dbReference>
<name>A0ABN6MA36_9ACTN</name>
<evidence type="ECO:0000256" key="3">
    <source>
        <dbReference type="ARBA" id="ARBA00023163"/>
    </source>
</evidence>
<keyword evidence="7" id="KW-1185">Reference proteome</keyword>
<feature type="transmembrane region" description="Helical" evidence="4">
    <location>
        <begin position="334"/>
        <end position="353"/>
    </location>
</feature>
<gene>
    <name evidence="6" type="ORF">CE91St30_02290</name>
</gene>
<feature type="transmembrane region" description="Helical" evidence="4">
    <location>
        <begin position="61"/>
        <end position="79"/>
    </location>
</feature>
<dbReference type="PANTHER" id="PTHR44688">
    <property type="entry name" value="DNA-BINDING TRANSCRIPTIONAL ACTIVATOR DEVR_DOSR"/>
    <property type="match status" value="1"/>
</dbReference>
<evidence type="ECO:0000313" key="6">
    <source>
        <dbReference type="EMBL" id="BDE94896.1"/>
    </source>
</evidence>
<dbReference type="PRINTS" id="PR00038">
    <property type="entry name" value="HTHLUXR"/>
</dbReference>
<evidence type="ECO:0000256" key="4">
    <source>
        <dbReference type="SAM" id="Phobius"/>
    </source>
</evidence>
<evidence type="ECO:0000256" key="2">
    <source>
        <dbReference type="ARBA" id="ARBA00023125"/>
    </source>
</evidence>
<dbReference type="EMBL" id="AP025564">
    <property type="protein sequence ID" value="BDE94896.1"/>
    <property type="molecule type" value="Genomic_DNA"/>
</dbReference>
<feature type="transmembrane region" description="Helical" evidence="4">
    <location>
        <begin position="154"/>
        <end position="173"/>
    </location>
</feature>
<feature type="transmembrane region" description="Helical" evidence="4">
    <location>
        <begin position="179"/>
        <end position="197"/>
    </location>
</feature>
<dbReference type="Pfam" id="PF00196">
    <property type="entry name" value="GerE"/>
    <property type="match status" value="1"/>
</dbReference>
<evidence type="ECO:0000256" key="1">
    <source>
        <dbReference type="ARBA" id="ARBA00023015"/>
    </source>
</evidence>
<accession>A0ABN6MA36</accession>
<evidence type="ECO:0000259" key="5">
    <source>
        <dbReference type="PROSITE" id="PS50043"/>
    </source>
</evidence>
<dbReference type="CDD" id="cd06170">
    <property type="entry name" value="LuxR_C_like"/>
    <property type="match status" value="1"/>
</dbReference>
<dbReference type="InterPro" id="IPR016032">
    <property type="entry name" value="Sig_transdc_resp-reg_C-effctor"/>
</dbReference>
<reference evidence="6 7" key="1">
    <citation type="submission" date="2022-01" db="EMBL/GenBank/DDBJ databases">
        <title>Novel bile acid biosynthetic pathways are enriched in the microbiome of centenarians.</title>
        <authorList>
            <person name="Sato Y."/>
            <person name="Atarashi K."/>
            <person name="Plichta R.D."/>
            <person name="Arai Y."/>
            <person name="Sasajima S."/>
            <person name="Kearney M.S."/>
            <person name="Suda W."/>
            <person name="Takeshita K."/>
            <person name="Sasaki T."/>
            <person name="Okamoto S."/>
            <person name="Skelly N.A."/>
            <person name="Okamura Y."/>
            <person name="Vlamakis H."/>
            <person name="Li Y."/>
            <person name="Tanoue T."/>
            <person name="Takei H."/>
            <person name="Nittono H."/>
            <person name="Narushima S."/>
            <person name="Irie J."/>
            <person name="Itoh H."/>
            <person name="Moriya K."/>
            <person name="Sugiura Y."/>
            <person name="Suematsu M."/>
            <person name="Moritoki N."/>
            <person name="Shibata S."/>
            <person name="Littman R.D."/>
            <person name="Fischbach A.M."/>
            <person name="Uwamino Y."/>
            <person name="Inoue T."/>
            <person name="Honda A."/>
            <person name="Hattori M."/>
            <person name="Murai T."/>
            <person name="Xavier J.R."/>
            <person name="Hirose N."/>
            <person name="Honda K."/>
        </authorList>
    </citation>
    <scope>NUCLEOTIDE SEQUENCE [LARGE SCALE GENOMIC DNA]</scope>
    <source>
        <strain evidence="6 7">CE91-St30</strain>
    </source>
</reference>
<dbReference type="Gene3D" id="1.10.10.10">
    <property type="entry name" value="Winged helix-like DNA-binding domain superfamily/Winged helix DNA-binding domain"/>
    <property type="match status" value="1"/>
</dbReference>
<feature type="transmembrane region" description="Helical" evidence="4">
    <location>
        <begin position="218"/>
        <end position="238"/>
    </location>
</feature>
<keyword evidence="2" id="KW-0238">DNA-binding</keyword>
<feature type="transmembrane region" description="Helical" evidence="4">
    <location>
        <begin position="276"/>
        <end position="295"/>
    </location>
</feature>
<feature type="domain" description="HTH luxR-type" evidence="5">
    <location>
        <begin position="421"/>
        <end position="486"/>
    </location>
</feature>
<feature type="transmembrane region" description="Helical" evidence="4">
    <location>
        <begin position="244"/>
        <end position="264"/>
    </location>
</feature>
<dbReference type="PROSITE" id="PS00622">
    <property type="entry name" value="HTH_LUXR_1"/>
    <property type="match status" value="1"/>
</dbReference>
<dbReference type="SMART" id="SM00421">
    <property type="entry name" value="HTH_LUXR"/>
    <property type="match status" value="1"/>
</dbReference>
<sequence length="486" mass="52740">MPSSHQADAWSGGTIKLLSKNKHLASLFCALGFSIYWTWLLFVLLTGFFSSAQSSPVFDSAWFWSTLGHIATLAMLGALSKQYSPYSNNRAILFGSPLVSMLGFAMILYANVLGSGLNGALIFGAITVGVGTSGQLVCWCELYSSLYSNNKKRLILSIGVIVSEIVFLALAVLPRPAMVASLFVLPLLSALCVHLGLKKSTIEPHRESSDEGRLSLRFALFCLVYSIPLGFFQVRFLFGSNDTVLSWVTTIAFSFAFLLVIVAIDGYMASKRDTSLIPKTVIPFAIGGLLLIATFGDERAAVSGILVYSAQQLLTILLYSEFAKIAHNGRTSPAKIFALGVCLTDGGFILGMLVGEISITFLGSFYLELTLGVVYIVALAGFLLLSRFPSESISNEDDTSGRANAKAPSSLSTAMQSKIDRAVAEYSLTVRETEMLSYILRGKSVPAIASETYLSRNTVKTHIVHIYQKINVHSRDELIAFIENLD</sequence>
<dbReference type="SUPFAM" id="SSF46894">
    <property type="entry name" value="C-terminal effector domain of the bipartite response regulators"/>
    <property type="match status" value="1"/>
</dbReference>
<keyword evidence="4" id="KW-0472">Membrane</keyword>
<evidence type="ECO:0000313" key="7">
    <source>
        <dbReference type="Proteomes" id="UP001320544"/>
    </source>
</evidence>
<keyword evidence="1" id="KW-0805">Transcription regulation</keyword>
<dbReference type="RefSeq" id="WP_244411419.1">
    <property type="nucleotide sequence ID" value="NZ_AP025564.1"/>
</dbReference>
<keyword evidence="4" id="KW-0812">Transmembrane</keyword>
<keyword evidence="3" id="KW-0804">Transcription</keyword>
<feature type="transmembrane region" description="Helical" evidence="4">
    <location>
        <begin position="301"/>
        <end position="322"/>
    </location>
</feature>
<proteinExistence type="predicted"/>